<dbReference type="Pfam" id="PF00891">
    <property type="entry name" value="Methyltransf_2"/>
    <property type="match status" value="1"/>
</dbReference>
<dbReference type="eggNOG" id="KOG3178">
    <property type="taxonomic scope" value="Eukaryota"/>
</dbReference>
<evidence type="ECO:0000256" key="1">
    <source>
        <dbReference type="ARBA" id="ARBA00022603"/>
    </source>
</evidence>
<dbReference type="Proteomes" id="UP000012174">
    <property type="component" value="Unassembled WGS sequence"/>
</dbReference>
<dbReference type="EMBL" id="KB706341">
    <property type="protein sequence ID" value="EMR67848.1"/>
    <property type="molecule type" value="Genomic_DNA"/>
</dbReference>
<keyword evidence="3" id="KW-0949">S-adenosyl-L-methionine</keyword>
<dbReference type="OMA" id="KEWKAMI"/>
<evidence type="ECO:0000313" key="7">
    <source>
        <dbReference type="Proteomes" id="UP000012174"/>
    </source>
</evidence>
<dbReference type="KEGG" id="ela:UCREL1_5153"/>
<proteinExistence type="predicted"/>
<dbReference type="PROSITE" id="PS51683">
    <property type="entry name" value="SAM_OMT_II"/>
    <property type="match status" value="1"/>
</dbReference>
<feature type="domain" description="O-methyltransferase dimerisation" evidence="5">
    <location>
        <begin position="88"/>
        <end position="150"/>
    </location>
</feature>
<feature type="domain" description="O-methyltransferase C-terminal" evidence="4">
    <location>
        <begin position="196"/>
        <end position="390"/>
    </location>
</feature>
<dbReference type="InterPro" id="IPR029063">
    <property type="entry name" value="SAM-dependent_MTases_sf"/>
</dbReference>
<evidence type="ECO:0000259" key="5">
    <source>
        <dbReference type="Pfam" id="PF08100"/>
    </source>
</evidence>
<dbReference type="Gene3D" id="3.40.50.150">
    <property type="entry name" value="Vaccinia Virus protein VP39"/>
    <property type="match status" value="1"/>
</dbReference>
<dbReference type="InterPro" id="IPR036388">
    <property type="entry name" value="WH-like_DNA-bd_sf"/>
</dbReference>
<evidence type="ECO:0000313" key="6">
    <source>
        <dbReference type="EMBL" id="EMR67848.1"/>
    </source>
</evidence>
<dbReference type="InterPro" id="IPR016461">
    <property type="entry name" value="COMT-like"/>
</dbReference>
<dbReference type="Gene3D" id="1.10.10.10">
    <property type="entry name" value="Winged helix-like DNA-binding domain superfamily/Winged helix DNA-binding domain"/>
    <property type="match status" value="1"/>
</dbReference>
<dbReference type="InterPro" id="IPR001077">
    <property type="entry name" value="COMT_C"/>
</dbReference>
<dbReference type="PANTHER" id="PTHR43712">
    <property type="entry name" value="PUTATIVE (AFU_ORTHOLOGUE AFUA_4G14580)-RELATED"/>
    <property type="match status" value="1"/>
</dbReference>
<reference evidence="7" key="1">
    <citation type="journal article" date="2013" name="Genome Announc.">
        <title>Draft genome sequence of the grapevine dieback fungus Eutypa lata UCR-EL1.</title>
        <authorList>
            <person name="Blanco-Ulate B."/>
            <person name="Rolshausen P.E."/>
            <person name="Cantu D."/>
        </authorList>
    </citation>
    <scope>NUCLEOTIDE SEQUENCE [LARGE SCALE GENOMIC DNA]</scope>
    <source>
        <strain evidence="7">UCR-EL1</strain>
    </source>
</reference>
<dbReference type="SUPFAM" id="SSF53335">
    <property type="entry name" value="S-adenosyl-L-methionine-dependent methyltransferases"/>
    <property type="match status" value="1"/>
</dbReference>
<evidence type="ECO:0000256" key="3">
    <source>
        <dbReference type="ARBA" id="ARBA00022691"/>
    </source>
</evidence>
<evidence type="ECO:0000256" key="2">
    <source>
        <dbReference type="ARBA" id="ARBA00022679"/>
    </source>
</evidence>
<evidence type="ECO:0000259" key="4">
    <source>
        <dbReference type="Pfam" id="PF00891"/>
    </source>
</evidence>
<dbReference type="GO" id="GO:0008171">
    <property type="term" value="F:O-methyltransferase activity"/>
    <property type="evidence" value="ECO:0007669"/>
    <property type="project" value="InterPro"/>
</dbReference>
<dbReference type="Pfam" id="PF08100">
    <property type="entry name" value="Dimerisation"/>
    <property type="match status" value="1"/>
</dbReference>
<dbReference type="InterPro" id="IPR036390">
    <property type="entry name" value="WH_DNA-bd_sf"/>
</dbReference>
<sequence length="421" mass="46467">MASSSNTPRIVELAAQISASVAELQEHLSAQGVPSPTFDEDSPPFLPADVSHIRAQLLDATAELHEVLTEPLMLIFKFGAISNLISIDTICRFGILDMIPAGGKLSFLEIAEKTGLSKVEVRRLLRHAMAMRILKEPEPEMVAHTKVSKFMSIPYIQAWVNFEGRDTWPACTKVADAIEKWPASEEVNETGFCLANNGQSVFEALGADHTRAMRFAGGMKSLDHVPGCGEKAVLSAYDWASLGNAYIVSVGGSRGSAAMDLANNFEKTKFLIQDGAMMIAGAEVPQELKGRVDFMEHELFAPQTVQADVYFFRMAFRNWNDKNAVNILKAQIPALRPGAKLLIQDACMREPNVAPLCEERISRAIDMSLKTFFNTRERYLDDWKALLAAADERFVIEKVVQLEGSLLAMLEVQWDVSSVKA</sequence>
<dbReference type="STRING" id="1287681.M7STK8"/>
<keyword evidence="7" id="KW-1185">Reference proteome</keyword>
<accession>M7STK8</accession>
<dbReference type="PANTHER" id="PTHR43712:SF12">
    <property type="entry name" value="STERIGMATOCYSTIN 8-O-METHYLTRANSFERASE"/>
    <property type="match status" value="1"/>
</dbReference>
<dbReference type="InterPro" id="IPR012967">
    <property type="entry name" value="COMT_dimerisation"/>
</dbReference>
<gene>
    <name evidence="6" type="ORF">UCREL1_5153</name>
</gene>
<keyword evidence="2 6" id="KW-0808">Transferase</keyword>
<dbReference type="HOGENOM" id="CLU_005533_1_4_1"/>
<name>M7STK8_EUTLA</name>
<dbReference type="GO" id="GO:0032259">
    <property type="term" value="P:methylation"/>
    <property type="evidence" value="ECO:0007669"/>
    <property type="project" value="UniProtKB-KW"/>
</dbReference>
<protein>
    <submittedName>
        <fullName evidence="6">Putative sterigmatocystin 8-o-methyltransferase protein</fullName>
    </submittedName>
</protein>
<keyword evidence="1 6" id="KW-0489">Methyltransferase</keyword>
<dbReference type="AlphaFoldDB" id="M7STK8"/>
<dbReference type="OrthoDB" id="1606438at2759"/>
<organism evidence="6 7">
    <name type="scientific">Eutypa lata (strain UCR-EL1)</name>
    <name type="common">Grapevine dieback disease fungus</name>
    <name type="synonym">Eutypa armeniacae</name>
    <dbReference type="NCBI Taxonomy" id="1287681"/>
    <lineage>
        <taxon>Eukaryota</taxon>
        <taxon>Fungi</taxon>
        <taxon>Dikarya</taxon>
        <taxon>Ascomycota</taxon>
        <taxon>Pezizomycotina</taxon>
        <taxon>Sordariomycetes</taxon>
        <taxon>Xylariomycetidae</taxon>
        <taxon>Xylariales</taxon>
        <taxon>Diatrypaceae</taxon>
        <taxon>Eutypa</taxon>
    </lineage>
</organism>
<dbReference type="SUPFAM" id="SSF46785">
    <property type="entry name" value="Winged helix' DNA-binding domain"/>
    <property type="match status" value="1"/>
</dbReference>